<feature type="region of interest" description="Disordered" evidence="1">
    <location>
        <begin position="1"/>
        <end position="21"/>
    </location>
</feature>
<evidence type="ECO:0000313" key="2">
    <source>
        <dbReference type="EMBL" id="GAA2498833.1"/>
    </source>
</evidence>
<proteinExistence type="predicted"/>
<feature type="compositionally biased region" description="Low complexity" evidence="1">
    <location>
        <begin position="103"/>
        <end position="113"/>
    </location>
</feature>
<reference evidence="3" key="1">
    <citation type="journal article" date="2019" name="Int. J. Syst. Evol. Microbiol.">
        <title>The Global Catalogue of Microorganisms (GCM) 10K type strain sequencing project: providing services to taxonomists for standard genome sequencing and annotation.</title>
        <authorList>
            <consortium name="The Broad Institute Genomics Platform"/>
            <consortium name="The Broad Institute Genome Sequencing Center for Infectious Disease"/>
            <person name="Wu L."/>
            <person name="Ma J."/>
        </authorList>
    </citation>
    <scope>NUCLEOTIDE SEQUENCE [LARGE SCALE GENOMIC DNA]</scope>
    <source>
        <strain evidence="3">JCM 5062</strain>
    </source>
</reference>
<evidence type="ECO:0000313" key="3">
    <source>
        <dbReference type="Proteomes" id="UP001499942"/>
    </source>
</evidence>
<organism evidence="2 3">
    <name type="scientific">Streptomyces gobitricini</name>
    <dbReference type="NCBI Taxonomy" id="68211"/>
    <lineage>
        <taxon>Bacteria</taxon>
        <taxon>Bacillati</taxon>
        <taxon>Actinomycetota</taxon>
        <taxon>Actinomycetes</taxon>
        <taxon>Kitasatosporales</taxon>
        <taxon>Streptomycetaceae</taxon>
        <taxon>Streptomyces</taxon>
    </lineage>
</organism>
<feature type="region of interest" description="Disordered" evidence="1">
    <location>
        <begin position="61"/>
        <end position="83"/>
    </location>
</feature>
<sequence length="181" mass="18854">MYVDDDEPPRTPGAEPGPAQSIMESFQRVLDALDAARAELHHTGALSAPAPPRVTVEPLWARDTAHPEHTRPAEPPKRRRVGARGASAVGGLLVVSSLLGSGALASGAPVPAGQPVRPPHEDVHGPMGGAGQDGREAPRRTYRIPLLHPGGGAGGQHTVEVRAVEVRAVAARFQGPPARPR</sequence>
<accession>A0ABP5ZIM5</accession>
<dbReference type="EMBL" id="BAAASR010000018">
    <property type="protein sequence ID" value="GAA2498833.1"/>
    <property type="molecule type" value="Genomic_DNA"/>
</dbReference>
<keyword evidence="3" id="KW-1185">Reference proteome</keyword>
<dbReference type="Proteomes" id="UP001499942">
    <property type="component" value="Unassembled WGS sequence"/>
</dbReference>
<gene>
    <name evidence="2" type="ORF">GCM10010393_33870</name>
</gene>
<evidence type="ECO:0000256" key="1">
    <source>
        <dbReference type="SAM" id="MobiDB-lite"/>
    </source>
</evidence>
<name>A0ABP5ZIM5_9ACTN</name>
<feature type="compositionally biased region" description="Basic and acidic residues" evidence="1">
    <location>
        <begin position="63"/>
        <end position="76"/>
    </location>
</feature>
<comment type="caution">
    <text evidence="2">The sequence shown here is derived from an EMBL/GenBank/DDBJ whole genome shotgun (WGS) entry which is preliminary data.</text>
</comment>
<protein>
    <submittedName>
        <fullName evidence="2">Uncharacterized protein</fullName>
    </submittedName>
</protein>
<feature type="region of interest" description="Disordered" evidence="1">
    <location>
        <begin position="103"/>
        <end position="156"/>
    </location>
</feature>